<gene>
    <name evidence="1" type="ORF">BTO32_15080</name>
</gene>
<evidence type="ECO:0000313" key="1">
    <source>
        <dbReference type="EMBL" id="ONF42532.1"/>
    </source>
</evidence>
<dbReference type="Proteomes" id="UP000189339">
    <property type="component" value="Unassembled WGS sequence"/>
</dbReference>
<dbReference type="RefSeq" id="WP_076725477.1">
    <property type="nucleotide sequence ID" value="NZ_MSCW01000009.1"/>
</dbReference>
<organism evidence="1 2">
    <name type="scientific">Marinobacter lutaoensis</name>
    <dbReference type="NCBI Taxonomy" id="135739"/>
    <lineage>
        <taxon>Bacteria</taxon>
        <taxon>Pseudomonadati</taxon>
        <taxon>Pseudomonadota</taxon>
        <taxon>Gammaproteobacteria</taxon>
        <taxon>Pseudomonadales</taxon>
        <taxon>Marinobacteraceae</taxon>
        <taxon>Marinobacter</taxon>
    </lineage>
</organism>
<dbReference type="AlphaFoldDB" id="A0A1V2DPH8"/>
<proteinExistence type="predicted"/>
<evidence type="ECO:0000313" key="2">
    <source>
        <dbReference type="Proteomes" id="UP000189339"/>
    </source>
</evidence>
<name>A0A1V2DPH8_9GAMM</name>
<comment type="caution">
    <text evidence="1">The sequence shown here is derived from an EMBL/GenBank/DDBJ whole genome shotgun (WGS) entry which is preliminary data.</text>
</comment>
<dbReference type="EMBL" id="MSCW01000009">
    <property type="protein sequence ID" value="ONF42532.1"/>
    <property type="molecule type" value="Genomic_DNA"/>
</dbReference>
<protein>
    <submittedName>
        <fullName evidence="1">Uncharacterized protein</fullName>
    </submittedName>
</protein>
<sequence length="136" mass="15401">MNSERSTDHSIINISLGMEVFYRGERLDSRALAQYVSVNAYQWLAGQESHPLSDVQIEAYCVQSIADPEDYREKLEEKIRNELEKCSRDIPDLAREIVDAGLTSTPAFIRKHLNSGSSDRVYQINNQGGAMPPPMR</sequence>
<reference evidence="1 2" key="1">
    <citation type="submission" date="2016-12" db="EMBL/GenBank/DDBJ databases">
        <title>Marinobacter lutaoensis whole genome sequencing.</title>
        <authorList>
            <person name="Verma A."/>
            <person name="Krishnamurthi S."/>
        </authorList>
    </citation>
    <scope>NUCLEOTIDE SEQUENCE [LARGE SCALE GENOMIC DNA]</scope>
    <source>
        <strain evidence="1 2">T5054</strain>
    </source>
</reference>
<dbReference type="STRING" id="135739.BTO32_15080"/>
<accession>A0A1V2DPH8</accession>
<keyword evidence="2" id="KW-1185">Reference proteome</keyword>